<feature type="compositionally biased region" description="Basic and acidic residues" evidence="7">
    <location>
        <begin position="477"/>
        <end position="512"/>
    </location>
</feature>
<keyword evidence="3" id="KW-0067">ATP-binding</keyword>
<dbReference type="Gene3D" id="3.40.50.300">
    <property type="entry name" value="P-loop containing nucleotide triphosphate hydrolases"/>
    <property type="match status" value="2"/>
</dbReference>
<dbReference type="InterPro" id="IPR003395">
    <property type="entry name" value="RecF/RecN/SMC_N"/>
</dbReference>
<dbReference type="GO" id="GO:0030261">
    <property type="term" value="P:chromosome condensation"/>
    <property type="evidence" value="ECO:0007669"/>
    <property type="project" value="InterPro"/>
</dbReference>
<evidence type="ECO:0000259" key="8">
    <source>
        <dbReference type="SMART" id="SM00968"/>
    </source>
</evidence>
<evidence type="ECO:0000256" key="7">
    <source>
        <dbReference type="SAM" id="MobiDB-lite"/>
    </source>
</evidence>
<dbReference type="SMART" id="SM00968">
    <property type="entry name" value="SMC_hinge"/>
    <property type="match status" value="1"/>
</dbReference>
<sequence length="1305" mass="144353">MHLLRIELENFKSFAGEIAIPLEEGFTAITGPNGSGKSNSLDAMQFVLGPKSTKSLRAANVTQLIFNGGKRGRPAKHMSATLVFSNTPEFDGRRRLRVDTDEVSFTRSVRLGRKGAPISAYRINDDPSSATDMRRILAEAGLRADGYNIVQQGDVTTLATMTPHKRRAVLEDVAGVTAYDDEIRRATTQRKHVEHSIETIDLFEKEQKGRLKDLAKEREQALKFKELKDDLDISKVVLHQSRYRNRLDEVRLLGEERSRYLGDIDNIGGKITEGNKGLLSLEEEIVKVDSDIDEIMSGDARNLLEQIRQYDIDIETGGDRIGDQRRIIEHSEGEIEEFEGELERAEKARVDAEGSLKDASEALVSANQSLKQAAKDEEDARDAIQSGDKHGRDLKRILGKDTEAVDKAHSTHAQARLQADRAEQTAQIASSNLADIEGEFEEATFIRDDLELVGEDLQSDEPQADRGSLAGELRRLQKQEGELAEDRDRSEIKVRDAERELNKARARQEERANTPGSAVTLAALTRLRQSGEIHGIMGSLGELTAPKDPAHEEALSNALGGGLRSIVVTDDDVAAKCISWLRKNGGGRATFLPLNKLSVGRPQGRSLIVANNPGVIGFAHDLLDYDSEIDTAVRYAGRNTLIVQSMDTARRNMGGVRLVTLDGSVIESSGAMTGGSSSRANRNAFGGGSIPSSLDRLEAAVEEANLVYSTVEAALREVRTNQQNLRDRIHGLDDSDHSLRLRNWKADLERAQKGVQEIRKKVVDATKEFEGCDSAQAELRADADKAREAYEQAVSKRSTAAQDLQDHAPDHLSQKLRDAERTMTEAGRTRLASEAAISSGNERTAILAGRVKEIQRQIDKKQGLVSEAEAAITKLEEDMNEAETKLVDLKEQASQFNEEQNALQDRREEIIEERASLRASVEVLSQNRETLKARIEELNVQIQQKREAVDEIEAELEAVEVSIPSPDVQLPTVAEAEKSVQGLERRLGHLGDVNMLAIEHYDTAVERIAGLVEDGNLLRDRRSQLVSIAEQLEDERRTRLMTVFKHVNNNFGRVYKILQPTGSGSLRMENPKKPFEGGLEMDCVPPGKSKHTKRSMLSGGEKSMAALALIFAIQDYEPSPFYYLDEVDQNLDPFNAGRIAALCKMRSQRAQFMMVTLRKVSLTLADHHVGITHAGDGRSRLISEFDRAAAIEMGEEFEAERKSQAEAKAEREAMPELPDPEGMPRTPEPLGTPKSLGGLAERAGVEVVEGDAEEGIEAGDGTLESLRDRTDDWTEDMEERETTEQTPEEPAVTESEAEAEQKEAE</sequence>
<evidence type="ECO:0000256" key="1">
    <source>
        <dbReference type="ARBA" id="ARBA00022490"/>
    </source>
</evidence>
<dbReference type="Gene3D" id="3.30.70.1620">
    <property type="match status" value="1"/>
</dbReference>
<evidence type="ECO:0000256" key="5">
    <source>
        <dbReference type="ARBA" id="ARBA00023125"/>
    </source>
</evidence>
<dbReference type="GO" id="GO:0003677">
    <property type="term" value="F:DNA binding"/>
    <property type="evidence" value="ECO:0007669"/>
    <property type="project" value="UniProtKB-KW"/>
</dbReference>
<dbReference type="InterPro" id="IPR011890">
    <property type="entry name" value="SMC_prok"/>
</dbReference>
<reference evidence="9" key="1">
    <citation type="journal article" date="2014" name="Genome Biol. Evol.">
        <title>Pangenome evidence for extensive interdomain horizontal transfer affecting lineage core and shell genes in uncultured planktonic thaumarchaeota and euryarchaeota.</title>
        <authorList>
            <person name="Deschamps P."/>
            <person name="Zivanovic Y."/>
            <person name="Moreira D."/>
            <person name="Rodriguez-Valera F."/>
            <person name="Lopez-Garcia P."/>
        </authorList>
    </citation>
    <scope>NUCLEOTIDE SEQUENCE</scope>
</reference>
<feature type="compositionally biased region" description="Acidic residues" evidence="7">
    <location>
        <begin position="1248"/>
        <end position="1257"/>
    </location>
</feature>
<dbReference type="GO" id="GO:0005524">
    <property type="term" value="F:ATP binding"/>
    <property type="evidence" value="ECO:0007669"/>
    <property type="project" value="UniProtKB-KW"/>
</dbReference>
<dbReference type="Pfam" id="PF06470">
    <property type="entry name" value="SMC_hinge"/>
    <property type="match status" value="1"/>
</dbReference>
<evidence type="ECO:0000313" key="9">
    <source>
        <dbReference type="EMBL" id="AIE99131.1"/>
    </source>
</evidence>
<feature type="compositionally biased region" description="Low complexity" evidence="7">
    <location>
        <begin position="1237"/>
        <end position="1247"/>
    </location>
</feature>
<evidence type="ECO:0000256" key="2">
    <source>
        <dbReference type="ARBA" id="ARBA00022741"/>
    </source>
</evidence>
<feature type="compositionally biased region" description="Basic and acidic residues" evidence="7">
    <location>
        <begin position="804"/>
        <end position="822"/>
    </location>
</feature>
<dbReference type="NCBIfam" id="TIGR02169">
    <property type="entry name" value="SMC_prok_A"/>
    <property type="match status" value="1"/>
</dbReference>
<dbReference type="GO" id="GO:0007062">
    <property type="term" value="P:sister chromatid cohesion"/>
    <property type="evidence" value="ECO:0007669"/>
    <property type="project" value="InterPro"/>
</dbReference>
<feature type="compositionally biased region" description="Basic and acidic residues" evidence="7">
    <location>
        <begin position="1199"/>
        <end position="1214"/>
    </location>
</feature>
<feature type="region of interest" description="Disordered" evidence="7">
    <location>
        <begin position="1197"/>
        <end position="1305"/>
    </location>
</feature>
<dbReference type="SUPFAM" id="SSF52540">
    <property type="entry name" value="P-loop containing nucleoside triphosphate hydrolases"/>
    <property type="match status" value="1"/>
</dbReference>
<dbReference type="PIRSF" id="PIRSF005719">
    <property type="entry name" value="SMC"/>
    <property type="match status" value="1"/>
</dbReference>
<feature type="region of interest" description="Disordered" evidence="7">
    <location>
        <begin position="373"/>
        <end position="392"/>
    </location>
</feature>
<keyword evidence="1" id="KW-0963">Cytoplasm</keyword>
<accession>A0A075GAZ4</accession>
<dbReference type="InterPro" id="IPR027417">
    <property type="entry name" value="P-loop_NTPase"/>
</dbReference>
<feature type="domain" description="SMC hinge" evidence="8">
    <location>
        <begin position="534"/>
        <end position="653"/>
    </location>
</feature>
<dbReference type="GO" id="GO:0016887">
    <property type="term" value="F:ATP hydrolysis activity"/>
    <property type="evidence" value="ECO:0007669"/>
    <property type="project" value="InterPro"/>
</dbReference>
<feature type="coiled-coil region" evidence="6">
    <location>
        <begin position="851"/>
        <end position="962"/>
    </location>
</feature>
<keyword evidence="2" id="KW-0547">Nucleotide-binding</keyword>
<keyword evidence="4 6" id="KW-0175">Coiled coil</keyword>
<organism evidence="9">
    <name type="scientific">uncultured marine group II/III euryarchaeote KM3_105_H04</name>
    <dbReference type="NCBI Taxonomy" id="1457848"/>
    <lineage>
        <taxon>Archaea</taxon>
        <taxon>Methanobacteriati</taxon>
        <taxon>Methanobacteriota</taxon>
        <taxon>environmental samples</taxon>
    </lineage>
</organism>
<feature type="region of interest" description="Disordered" evidence="7">
    <location>
        <begin position="793"/>
        <end position="822"/>
    </location>
</feature>
<dbReference type="EMBL" id="KF900555">
    <property type="protein sequence ID" value="AIE99131.1"/>
    <property type="molecule type" value="Genomic_DNA"/>
</dbReference>
<evidence type="ECO:0000256" key="4">
    <source>
        <dbReference type="ARBA" id="ARBA00023054"/>
    </source>
</evidence>
<dbReference type="GO" id="GO:0005694">
    <property type="term" value="C:chromosome"/>
    <property type="evidence" value="ECO:0007669"/>
    <property type="project" value="InterPro"/>
</dbReference>
<dbReference type="InterPro" id="IPR010935">
    <property type="entry name" value="SMC_hinge"/>
</dbReference>
<feature type="region of interest" description="Disordered" evidence="7">
    <location>
        <begin position="477"/>
        <end position="514"/>
    </location>
</feature>
<proteinExistence type="predicted"/>
<dbReference type="InterPro" id="IPR036277">
    <property type="entry name" value="SMC_hinge_sf"/>
</dbReference>
<dbReference type="Gene3D" id="1.20.1060.20">
    <property type="match status" value="1"/>
</dbReference>
<feature type="compositionally biased region" description="Low complexity" evidence="7">
    <location>
        <begin position="1284"/>
        <end position="1294"/>
    </location>
</feature>
<protein>
    <submittedName>
        <fullName evidence="9">Chromosome segregation ATPase (Smc)</fullName>
    </submittedName>
</protein>
<name>A0A075GAZ4_9EURY</name>
<dbReference type="Pfam" id="PF02463">
    <property type="entry name" value="SMC_N"/>
    <property type="match status" value="1"/>
</dbReference>
<dbReference type="InterPro" id="IPR024704">
    <property type="entry name" value="SMC"/>
</dbReference>
<gene>
    <name evidence="9" type="primary">smc</name>
</gene>
<dbReference type="PANTHER" id="PTHR18937">
    <property type="entry name" value="STRUCTURAL MAINTENANCE OF CHROMOSOMES SMC FAMILY MEMBER"/>
    <property type="match status" value="1"/>
</dbReference>
<dbReference type="SUPFAM" id="SSF75553">
    <property type="entry name" value="Smc hinge domain"/>
    <property type="match status" value="1"/>
</dbReference>
<evidence type="ECO:0000256" key="3">
    <source>
        <dbReference type="ARBA" id="ARBA00022840"/>
    </source>
</evidence>
<evidence type="ECO:0000256" key="6">
    <source>
        <dbReference type="SAM" id="Coils"/>
    </source>
</evidence>
<keyword evidence="5" id="KW-0238">DNA-binding</keyword>